<evidence type="ECO:0000313" key="2">
    <source>
        <dbReference type="Proteomes" id="UP001055460"/>
    </source>
</evidence>
<dbReference type="RefSeq" id="WP_034800461.1">
    <property type="nucleotide sequence ID" value="NZ_CP098809.1"/>
</dbReference>
<protein>
    <submittedName>
        <fullName evidence="1">Uncharacterized protein</fullName>
    </submittedName>
</protein>
<geneLocation type="plasmid" evidence="1 2">
    <name>pB</name>
</geneLocation>
<dbReference type="AlphaFoldDB" id="A0A9Q9DED2"/>
<evidence type="ECO:0000313" key="1">
    <source>
        <dbReference type="EMBL" id="USJ27907.1"/>
    </source>
</evidence>
<dbReference type="EMBL" id="CP098809">
    <property type="protein sequence ID" value="USJ27907.1"/>
    <property type="molecule type" value="Genomic_DNA"/>
</dbReference>
<name>A0A9Q9DED2_ENSAD</name>
<dbReference type="KEGG" id="eah:FA04_33365"/>
<reference evidence="1" key="1">
    <citation type="submission" date="2022-06" db="EMBL/GenBank/DDBJ databases">
        <title>Physiological and biochemical characterization and genomic elucidation of a strain of the genus Ensifer adhaerens M8 that combines arsenic oxidation and chromium reduction.</title>
        <authorList>
            <person name="Li X."/>
            <person name="Yu c."/>
        </authorList>
    </citation>
    <scope>NUCLEOTIDE SEQUENCE</scope>
    <source>
        <strain evidence="1">M8</strain>
        <plasmid evidence="1">pB</plasmid>
    </source>
</reference>
<accession>A0A9Q9DED2</accession>
<dbReference type="Proteomes" id="UP001055460">
    <property type="component" value="Plasmid pB"/>
</dbReference>
<keyword evidence="1" id="KW-0614">Plasmid</keyword>
<gene>
    <name evidence="1" type="ORF">NE863_28950</name>
</gene>
<proteinExistence type="predicted"/>
<organism evidence="1 2">
    <name type="scientific">Ensifer adhaerens</name>
    <name type="common">Sinorhizobium morelense</name>
    <dbReference type="NCBI Taxonomy" id="106592"/>
    <lineage>
        <taxon>Bacteria</taxon>
        <taxon>Pseudomonadati</taxon>
        <taxon>Pseudomonadota</taxon>
        <taxon>Alphaproteobacteria</taxon>
        <taxon>Hyphomicrobiales</taxon>
        <taxon>Rhizobiaceae</taxon>
        <taxon>Sinorhizobium/Ensifer group</taxon>
        <taxon>Ensifer</taxon>
    </lineage>
</organism>
<sequence length="80" mass="8897">MIERPNQPPGTLERKVELEQTVHYAIQVLVEEACLLGWTQAEFLTSISDTAIARLSLLDEDEAISPPAEGDLSRTIYPTD</sequence>